<dbReference type="InterPro" id="IPR029051">
    <property type="entry name" value="DUF4352"/>
</dbReference>
<feature type="compositionally biased region" description="Low complexity" evidence="2">
    <location>
        <begin position="77"/>
        <end position="92"/>
    </location>
</feature>
<evidence type="ECO:0000256" key="3">
    <source>
        <dbReference type="SAM" id="Phobius"/>
    </source>
</evidence>
<feature type="region of interest" description="Disordered" evidence="2">
    <location>
        <begin position="67"/>
        <end position="92"/>
    </location>
</feature>
<feature type="transmembrane region" description="Helical" evidence="3">
    <location>
        <begin position="37"/>
        <end position="63"/>
    </location>
</feature>
<evidence type="ECO:0000259" key="4">
    <source>
        <dbReference type="Pfam" id="PF11611"/>
    </source>
</evidence>
<protein>
    <recommendedName>
        <fullName evidence="4">DUF4352 domain-containing protein</fullName>
    </recommendedName>
</protein>
<evidence type="ECO:0000256" key="2">
    <source>
        <dbReference type="SAM" id="MobiDB-lite"/>
    </source>
</evidence>
<feature type="compositionally biased region" description="Pro residues" evidence="2">
    <location>
        <begin position="11"/>
        <end position="25"/>
    </location>
</feature>
<keyword evidence="3" id="KW-1133">Transmembrane helix</keyword>
<keyword evidence="1" id="KW-0732">Signal</keyword>
<evidence type="ECO:0000256" key="1">
    <source>
        <dbReference type="ARBA" id="ARBA00022729"/>
    </source>
</evidence>
<evidence type="ECO:0000313" key="5">
    <source>
        <dbReference type="EMBL" id="SHK13752.1"/>
    </source>
</evidence>
<feature type="domain" description="DUF4352" evidence="4">
    <location>
        <begin position="113"/>
        <end position="180"/>
    </location>
</feature>
<dbReference type="Pfam" id="PF11611">
    <property type="entry name" value="DUF4352"/>
    <property type="match status" value="1"/>
</dbReference>
<accession>A0A1M6Q0Q5</accession>
<dbReference type="EMBL" id="FQZK01000014">
    <property type="protein sequence ID" value="SHK13752.1"/>
    <property type="molecule type" value="Genomic_DNA"/>
</dbReference>
<evidence type="ECO:0000313" key="6">
    <source>
        <dbReference type="Proteomes" id="UP000184452"/>
    </source>
</evidence>
<dbReference type="RefSeq" id="WP_245833391.1">
    <property type="nucleotide sequence ID" value="NZ_FQZK01000014.1"/>
</dbReference>
<reference evidence="5 6" key="1">
    <citation type="submission" date="2016-11" db="EMBL/GenBank/DDBJ databases">
        <authorList>
            <person name="Jaros S."/>
            <person name="Januszkiewicz K."/>
            <person name="Wedrychowicz H."/>
        </authorList>
    </citation>
    <scope>NUCLEOTIDE SEQUENCE [LARGE SCALE GENOMIC DNA]</scope>
    <source>
        <strain evidence="5 6">CGMCC 4.5723</strain>
    </source>
</reference>
<organism evidence="5 6">
    <name type="scientific">Nocardiopsis flavescens</name>
    <dbReference type="NCBI Taxonomy" id="758803"/>
    <lineage>
        <taxon>Bacteria</taxon>
        <taxon>Bacillati</taxon>
        <taxon>Actinomycetota</taxon>
        <taxon>Actinomycetes</taxon>
        <taxon>Streptosporangiales</taxon>
        <taxon>Nocardiopsidaceae</taxon>
        <taxon>Nocardiopsis</taxon>
    </lineage>
</organism>
<dbReference type="STRING" id="758803.SAMN05421803_11455"/>
<dbReference type="InterPro" id="IPR029050">
    <property type="entry name" value="Immunoprotect_excell_Ig-like"/>
</dbReference>
<keyword evidence="6" id="KW-1185">Reference proteome</keyword>
<proteinExistence type="predicted"/>
<dbReference type="Proteomes" id="UP000184452">
    <property type="component" value="Unassembled WGS sequence"/>
</dbReference>
<name>A0A1M6Q0Q5_9ACTN</name>
<keyword evidence="3" id="KW-0472">Membrane</keyword>
<gene>
    <name evidence="5" type="ORF">SAMN05421803_11455</name>
</gene>
<feature type="region of interest" description="Disordered" evidence="2">
    <location>
        <begin position="1"/>
        <end position="30"/>
    </location>
</feature>
<dbReference type="Gene3D" id="2.60.40.1240">
    <property type="match status" value="1"/>
</dbReference>
<feature type="compositionally biased region" description="Low complexity" evidence="2">
    <location>
        <begin position="1"/>
        <end position="10"/>
    </location>
</feature>
<keyword evidence="3" id="KW-0812">Transmembrane</keyword>
<sequence>MSYGPPTGGYHPPPGGGQYPPPGGQPPKQGMSTGAKVGLFGCGGCLVLVALGFVLLLVLGAFAASGDSGTPEPAAPAPSEEASAAQEDAPAEEAGGITMTATHAGTAGDIVDDTVYTVIDIEIVNDGDADLDVNPMYFTVTLEDGTAASEWGDTLFADIDALDAVTLRPGERVSGQIAVVGEVDVASVRMEELMGLGEDLTADVQ</sequence>
<dbReference type="AlphaFoldDB" id="A0A1M6Q0Q5"/>